<keyword evidence="8" id="KW-0961">Cell wall biogenesis/degradation</keyword>
<dbReference type="Pfam" id="PF01225">
    <property type="entry name" value="Mur_ligase"/>
    <property type="match status" value="1"/>
</dbReference>
<evidence type="ECO:0000313" key="12">
    <source>
        <dbReference type="EMBL" id="HIT16815.1"/>
    </source>
</evidence>
<evidence type="ECO:0000256" key="8">
    <source>
        <dbReference type="ARBA" id="ARBA00023316"/>
    </source>
</evidence>
<name>A0A9D1G7M5_9FIRM</name>
<dbReference type="GO" id="GO:0008360">
    <property type="term" value="P:regulation of cell shape"/>
    <property type="evidence" value="ECO:0007669"/>
    <property type="project" value="UniProtKB-KW"/>
</dbReference>
<organism evidence="12 13">
    <name type="scientific">Candidatus Caccosoma faecigallinarum</name>
    <dbReference type="NCBI Taxonomy" id="2840720"/>
    <lineage>
        <taxon>Bacteria</taxon>
        <taxon>Bacillati</taxon>
        <taxon>Bacillota</taxon>
        <taxon>Bacillota incertae sedis</taxon>
        <taxon>Candidatus Caccosoma</taxon>
    </lineage>
</organism>
<dbReference type="PANTHER" id="PTHR43445">
    <property type="entry name" value="UDP-N-ACETYLMURAMATE--L-ALANINE LIGASE-RELATED"/>
    <property type="match status" value="1"/>
</dbReference>
<dbReference type="InterPro" id="IPR036565">
    <property type="entry name" value="Mur-like_cat_sf"/>
</dbReference>
<dbReference type="Pfam" id="PF08245">
    <property type="entry name" value="Mur_ligase_M"/>
    <property type="match status" value="1"/>
</dbReference>
<sequence>MNIYLIGIKGTGMSALACLLVDLGHHVRGSDVSRYIFTQEKLKEKGIICDSLENPKYNQYPYVVLGNTFWKQSLVEQLKKEKKTIFTYQEMIRYLANQYPSIAICGTHGKTTTAHLIETMLSANHTCSYIIGDGEGKGKKDADYFIFEACEYEDNFLNYTPNIIVLSNIDFDHVDYFKSQKQYNQSFLTFLNQCKDFVILNQDDAITVALKPFIHKPYYTYGIEAQADVMAKEVVFNEQGVSFIIEYQNQRSERMILPIYGKHLFYDALSSIALGLILHQDLKTMIQSLSFFKPAHRRFNISEVQDNVIVDDYGHHPFEIQQTILSIKQKYPHKKLKVVFHPDRYSRIQYFYQQYVDIFQTIDEVYIIPFIGTLPHSKEEALLTQFLKYPNIHFIQKDIFEKEYHDVVFLFTGSKDMSYLIQPFLNHLSLKKTYR</sequence>
<evidence type="ECO:0000256" key="6">
    <source>
        <dbReference type="ARBA" id="ARBA00022984"/>
    </source>
</evidence>
<keyword evidence="1" id="KW-0436">Ligase</keyword>
<evidence type="ECO:0000259" key="11">
    <source>
        <dbReference type="Pfam" id="PF08245"/>
    </source>
</evidence>
<dbReference type="InterPro" id="IPR036615">
    <property type="entry name" value="Mur_ligase_C_dom_sf"/>
</dbReference>
<dbReference type="Gene3D" id="3.90.190.20">
    <property type="entry name" value="Mur ligase, C-terminal domain"/>
    <property type="match status" value="1"/>
</dbReference>
<keyword evidence="6" id="KW-0573">Peptidoglycan synthesis</keyword>
<evidence type="ECO:0000259" key="9">
    <source>
        <dbReference type="Pfam" id="PF01225"/>
    </source>
</evidence>
<dbReference type="InterPro" id="IPR013221">
    <property type="entry name" value="Mur_ligase_cen"/>
</dbReference>
<dbReference type="InterPro" id="IPR000713">
    <property type="entry name" value="Mur_ligase_N"/>
</dbReference>
<feature type="domain" description="Mur ligase N-terminal catalytic" evidence="9">
    <location>
        <begin position="3"/>
        <end position="98"/>
    </location>
</feature>
<dbReference type="SUPFAM" id="SSF53623">
    <property type="entry name" value="MurD-like peptide ligases, catalytic domain"/>
    <property type="match status" value="1"/>
</dbReference>
<dbReference type="AlphaFoldDB" id="A0A9D1G7M5"/>
<keyword evidence="3" id="KW-0547">Nucleotide-binding</keyword>
<evidence type="ECO:0000256" key="2">
    <source>
        <dbReference type="ARBA" id="ARBA00022618"/>
    </source>
</evidence>
<protein>
    <recommendedName>
        <fullName evidence="14">UDP-N-acetylmuramate--L-alanine ligase</fullName>
    </recommendedName>
</protein>
<keyword evidence="5" id="KW-0133">Cell shape</keyword>
<dbReference type="PANTHER" id="PTHR43445:SF3">
    <property type="entry name" value="UDP-N-ACETYLMURAMATE--L-ALANINE LIGASE"/>
    <property type="match status" value="1"/>
</dbReference>
<dbReference type="SUPFAM" id="SSF51984">
    <property type="entry name" value="MurCD N-terminal domain"/>
    <property type="match status" value="1"/>
</dbReference>
<dbReference type="SUPFAM" id="SSF53244">
    <property type="entry name" value="MurD-like peptide ligases, peptide-binding domain"/>
    <property type="match status" value="1"/>
</dbReference>
<accession>A0A9D1G7M5</accession>
<dbReference type="EMBL" id="DVKI01000008">
    <property type="protein sequence ID" value="HIT16815.1"/>
    <property type="molecule type" value="Genomic_DNA"/>
</dbReference>
<proteinExistence type="predicted"/>
<dbReference type="InterPro" id="IPR004101">
    <property type="entry name" value="Mur_ligase_C"/>
</dbReference>
<dbReference type="Proteomes" id="UP000886893">
    <property type="component" value="Unassembled WGS sequence"/>
</dbReference>
<dbReference type="GO" id="GO:0009252">
    <property type="term" value="P:peptidoglycan biosynthetic process"/>
    <property type="evidence" value="ECO:0007669"/>
    <property type="project" value="UniProtKB-KW"/>
</dbReference>
<evidence type="ECO:0000256" key="4">
    <source>
        <dbReference type="ARBA" id="ARBA00022840"/>
    </source>
</evidence>
<dbReference type="Pfam" id="PF02875">
    <property type="entry name" value="Mur_ligase_C"/>
    <property type="match status" value="1"/>
</dbReference>
<dbReference type="Gene3D" id="3.40.50.720">
    <property type="entry name" value="NAD(P)-binding Rossmann-like Domain"/>
    <property type="match status" value="1"/>
</dbReference>
<feature type="domain" description="Mur ligase central" evidence="11">
    <location>
        <begin position="104"/>
        <end position="274"/>
    </location>
</feature>
<evidence type="ECO:0000259" key="10">
    <source>
        <dbReference type="Pfam" id="PF02875"/>
    </source>
</evidence>
<feature type="domain" description="Mur ligase C-terminal" evidence="10">
    <location>
        <begin position="297"/>
        <end position="378"/>
    </location>
</feature>
<reference evidence="12" key="1">
    <citation type="submission" date="2020-10" db="EMBL/GenBank/DDBJ databases">
        <authorList>
            <person name="Gilroy R."/>
        </authorList>
    </citation>
    <scope>NUCLEOTIDE SEQUENCE</scope>
    <source>
        <strain evidence="12">14508</strain>
    </source>
</reference>
<dbReference type="Gene3D" id="3.40.1190.10">
    <property type="entry name" value="Mur-like, catalytic domain"/>
    <property type="match status" value="1"/>
</dbReference>
<comment type="caution">
    <text evidence="12">The sequence shown here is derived from an EMBL/GenBank/DDBJ whole genome shotgun (WGS) entry which is preliminary data.</text>
</comment>
<evidence type="ECO:0000256" key="7">
    <source>
        <dbReference type="ARBA" id="ARBA00023306"/>
    </source>
</evidence>
<dbReference type="GO" id="GO:0005524">
    <property type="term" value="F:ATP binding"/>
    <property type="evidence" value="ECO:0007669"/>
    <property type="project" value="UniProtKB-KW"/>
</dbReference>
<evidence type="ECO:0000256" key="5">
    <source>
        <dbReference type="ARBA" id="ARBA00022960"/>
    </source>
</evidence>
<dbReference type="GO" id="GO:0051301">
    <property type="term" value="P:cell division"/>
    <property type="evidence" value="ECO:0007669"/>
    <property type="project" value="UniProtKB-KW"/>
</dbReference>
<evidence type="ECO:0000313" key="13">
    <source>
        <dbReference type="Proteomes" id="UP000886893"/>
    </source>
</evidence>
<keyword evidence="2" id="KW-0132">Cell division</keyword>
<gene>
    <name evidence="12" type="ORF">IAD04_00320</name>
</gene>
<evidence type="ECO:0000256" key="1">
    <source>
        <dbReference type="ARBA" id="ARBA00022598"/>
    </source>
</evidence>
<keyword evidence="7" id="KW-0131">Cell cycle</keyword>
<reference evidence="12" key="2">
    <citation type="journal article" date="2021" name="PeerJ">
        <title>Extensive microbial diversity within the chicken gut microbiome revealed by metagenomics and culture.</title>
        <authorList>
            <person name="Gilroy R."/>
            <person name="Ravi A."/>
            <person name="Getino M."/>
            <person name="Pursley I."/>
            <person name="Horton D.L."/>
            <person name="Alikhan N.F."/>
            <person name="Baker D."/>
            <person name="Gharbi K."/>
            <person name="Hall N."/>
            <person name="Watson M."/>
            <person name="Adriaenssens E.M."/>
            <person name="Foster-Nyarko E."/>
            <person name="Jarju S."/>
            <person name="Secka A."/>
            <person name="Antonio M."/>
            <person name="Oren A."/>
            <person name="Chaudhuri R.R."/>
            <person name="La Ragione R."/>
            <person name="Hildebrand F."/>
            <person name="Pallen M.J."/>
        </authorList>
    </citation>
    <scope>NUCLEOTIDE SEQUENCE</scope>
    <source>
        <strain evidence="12">14508</strain>
    </source>
</reference>
<dbReference type="GO" id="GO:0016881">
    <property type="term" value="F:acid-amino acid ligase activity"/>
    <property type="evidence" value="ECO:0007669"/>
    <property type="project" value="InterPro"/>
</dbReference>
<evidence type="ECO:0000256" key="3">
    <source>
        <dbReference type="ARBA" id="ARBA00022741"/>
    </source>
</evidence>
<evidence type="ECO:0008006" key="14">
    <source>
        <dbReference type="Google" id="ProtNLM"/>
    </source>
</evidence>
<keyword evidence="4" id="KW-0067">ATP-binding</keyword>
<dbReference type="InterPro" id="IPR050061">
    <property type="entry name" value="MurCDEF_pg_biosynth"/>
</dbReference>
<dbReference type="GO" id="GO:0071555">
    <property type="term" value="P:cell wall organization"/>
    <property type="evidence" value="ECO:0007669"/>
    <property type="project" value="UniProtKB-KW"/>
</dbReference>